<dbReference type="RefSeq" id="WP_143380676.1">
    <property type="nucleotide sequence ID" value="NZ_CP041637.1"/>
</dbReference>
<organism evidence="1 2">
    <name type="scientific">Formosa sediminum</name>
    <dbReference type="NCBI Taxonomy" id="2594004"/>
    <lineage>
        <taxon>Bacteria</taxon>
        <taxon>Pseudomonadati</taxon>
        <taxon>Bacteroidota</taxon>
        <taxon>Flavobacteriia</taxon>
        <taxon>Flavobacteriales</taxon>
        <taxon>Flavobacteriaceae</taxon>
        <taxon>Formosa</taxon>
    </lineage>
</organism>
<gene>
    <name evidence="1" type="ORF">FNB79_07215</name>
</gene>
<protein>
    <submittedName>
        <fullName evidence="1">DUF1569 domain-containing protein</fullName>
    </submittedName>
</protein>
<dbReference type="KEGG" id="fop:FNB79_07215"/>
<sequence length="150" mass="17693">MNTLFNTKETLTIVERLKQLNENTTAQWGKMDVAQMLKHCQGPLNIALGHEKLNTKIGFIQKTIFSFFKSSLYNDKPWKHNLPTAKEFIITSPQVFQTEQEKLIQLIEEFSKKSEVKTWPNHPLFGYFTPQQWGQMQYKHLDHHLTQFNV</sequence>
<dbReference type="Gene3D" id="1.20.120.450">
    <property type="entry name" value="dinb family like domain"/>
    <property type="match status" value="1"/>
</dbReference>
<keyword evidence="2" id="KW-1185">Reference proteome</keyword>
<dbReference type="InterPro" id="IPR034660">
    <property type="entry name" value="DinB/YfiT-like"/>
</dbReference>
<proteinExistence type="predicted"/>
<dbReference type="Pfam" id="PF07606">
    <property type="entry name" value="DUF1569"/>
    <property type="match status" value="1"/>
</dbReference>
<reference evidence="1 2" key="1">
    <citation type="submission" date="2019-07" db="EMBL/GenBank/DDBJ databases">
        <title>Genome sequencing for Formosa sp. PS13.</title>
        <authorList>
            <person name="Park S.-J."/>
        </authorList>
    </citation>
    <scope>NUCLEOTIDE SEQUENCE [LARGE SCALE GENOMIC DNA]</scope>
    <source>
        <strain evidence="1 2">PS13</strain>
    </source>
</reference>
<dbReference type="OrthoDB" id="2599194at2"/>
<dbReference type="InterPro" id="IPR011463">
    <property type="entry name" value="DUF1569"/>
</dbReference>
<name>A0A516GQG7_9FLAO</name>
<dbReference type="AlphaFoldDB" id="A0A516GQG7"/>
<accession>A0A516GQG7</accession>
<evidence type="ECO:0000313" key="1">
    <source>
        <dbReference type="EMBL" id="QDO93774.1"/>
    </source>
</evidence>
<evidence type="ECO:0000313" key="2">
    <source>
        <dbReference type="Proteomes" id="UP000319209"/>
    </source>
</evidence>
<dbReference type="EMBL" id="CP041637">
    <property type="protein sequence ID" value="QDO93774.1"/>
    <property type="molecule type" value="Genomic_DNA"/>
</dbReference>
<dbReference type="Proteomes" id="UP000319209">
    <property type="component" value="Chromosome"/>
</dbReference>